<evidence type="ECO:0000313" key="1">
    <source>
        <dbReference type="EMBL" id="KZX15226.1"/>
    </source>
</evidence>
<evidence type="ECO:0000313" key="2">
    <source>
        <dbReference type="Proteomes" id="UP000077275"/>
    </source>
</evidence>
<gene>
    <name evidence="1" type="ORF">MBCUT_16860</name>
</gene>
<protein>
    <submittedName>
        <fullName evidence="1">Uncharacterized protein</fullName>
    </submittedName>
</protein>
<proteinExistence type="predicted"/>
<dbReference type="EMBL" id="LWMW01000126">
    <property type="protein sequence ID" value="KZX15226.1"/>
    <property type="molecule type" value="Genomic_DNA"/>
</dbReference>
<reference evidence="1 2" key="1">
    <citation type="submission" date="2016-04" db="EMBL/GenBank/DDBJ databases">
        <title>Genome sequence of Methanobrevibacter cuticularis DSM 11139.</title>
        <authorList>
            <person name="Poehlein A."/>
            <person name="Seedorf H."/>
            <person name="Daniel R."/>
        </authorList>
    </citation>
    <scope>NUCLEOTIDE SEQUENCE [LARGE SCALE GENOMIC DNA]</scope>
    <source>
        <strain evidence="1 2">DSM 11139</strain>
    </source>
</reference>
<dbReference type="Proteomes" id="UP000077275">
    <property type="component" value="Unassembled WGS sequence"/>
</dbReference>
<comment type="caution">
    <text evidence="1">The sequence shown here is derived from an EMBL/GenBank/DDBJ whole genome shotgun (WGS) entry which is preliminary data.</text>
</comment>
<organism evidence="1 2">
    <name type="scientific">Methanobrevibacter cuticularis</name>
    <dbReference type="NCBI Taxonomy" id="47311"/>
    <lineage>
        <taxon>Archaea</taxon>
        <taxon>Methanobacteriati</taxon>
        <taxon>Methanobacteriota</taxon>
        <taxon>Methanomada group</taxon>
        <taxon>Methanobacteria</taxon>
        <taxon>Methanobacteriales</taxon>
        <taxon>Methanobacteriaceae</taxon>
        <taxon>Methanobrevibacter</taxon>
    </lineage>
</organism>
<dbReference type="STRING" id="47311.MBCUT_16860"/>
<accession>A0A166D5E7</accession>
<keyword evidence="2" id="KW-1185">Reference proteome</keyword>
<sequence length="101" mass="11867">MLRAQNIRTQYGVSPGHAWPLVKIGGKWKAGEATLDKSTELFGGYYGKYNFKNRIGTSEKFTRKYIYTKKWGTKKTWVTMTESYYYDSKWHDVYTINFVPS</sequence>
<name>A0A166D5E7_9EURY</name>
<dbReference type="AlphaFoldDB" id="A0A166D5E7"/>
<dbReference type="PATRIC" id="fig|47311.3.peg.1827"/>